<evidence type="ECO:0000313" key="1">
    <source>
        <dbReference type="EMBL" id="BAK85002.1"/>
    </source>
</evidence>
<dbReference type="EMBL" id="AP012159">
    <property type="protein sequence ID" value="BAK85002.1"/>
    <property type="molecule type" value="Genomic_DNA"/>
</dbReference>
<gene>
    <name evidence="1" type="ordered locus">GLX_25900</name>
</gene>
<name>G2I2M3_KOMMN</name>
<reference evidence="2" key="1">
    <citation type="journal article" date="2011" name="J. Bacteriol.">
        <title>Complete genome sequence of NBRC 3288, a unique cellulose-nonproducing strain of Gluconacetobacter xylinus isolated from vinegar.</title>
        <authorList>
            <person name="Ogino H."/>
            <person name="Azuma Y."/>
            <person name="Hosoyama A."/>
            <person name="Nakazawa H."/>
            <person name="Matsutani M."/>
            <person name="Hasegawa A."/>
            <person name="Otsuyama K."/>
            <person name="Matsushita K."/>
            <person name="Fujita N."/>
            <person name="Shirai M."/>
        </authorList>
    </citation>
    <scope>NUCLEOTIDE SEQUENCE [LARGE SCALE GENOMIC DNA]</scope>
    <source>
        <strain evidence="2">NBRC 3288 / BCRC 11682 / LMG 1693</strain>
    </source>
</reference>
<organism evidence="1 2">
    <name type="scientific">Komagataeibacter medellinensis (strain NBRC 3288 / BCRC 11682 / LMG 1693 / Kondo 51)</name>
    <name type="common">Gluconacetobacter medellinensis</name>
    <dbReference type="NCBI Taxonomy" id="634177"/>
    <lineage>
        <taxon>Bacteria</taxon>
        <taxon>Pseudomonadati</taxon>
        <taxon>Pseudomonadota</taxon>
        <taxon>Alphaproteobacteria</taxon>
        <taxon>Acetobacterales</taxon>
        <taxon>Acetobacteraceae</taxon>
        <taxon>Komagataeibacter</taxon>
    </lineage>
</organism>
<sequence length="78" mass="8592">MIYMTSPASDSATPLDETLRRHIHDIRGHLSPAMLRADSLALSQDERTRQAAHDILTALDAATKELSAMRRLLARPAA</sequence>
<dbReference type="Proteomes" id="UP000009044">
    <property type="component" value="Chromosome"/>
</dbReference>
<protein>
    <submittedName>
        <fullName evidence="1">Uncharacterized protein</fullName>
    </submittedName>
</protein>
<dbReference type="PATRIC" id="fig|634177.7.peg.2891"/>
<evidence type="ECO:0000313" key="2">
    <source>
        <dbReference type="Proteomes" id="UP000009044"/>
    </source>
</evidence>
<dbReference type="KEGG" id="gxy:GLX_25900"/>
<proteinExistence type="predicted"/>
<accession>G2I2M3</accession>
<dbReference type="HOGENOM" id="CLU_2617379_0_0_5"/>
<dbReference type="AlphaFoldDB" id="G2I2M3"/>